<evidence type="ECO:0000313" key="2">
    <source>
        <dbReference type="Proteomes" id="UP000275078"/>
    </source>
</evidence>
<evidence type="ECO:0000313" key="1">
    <source>
        <dbReference type="EMBL" id="RPA74772.1"/>
    </source>
</evidence>
<dbReference type="EMBL" id="ML119780">
    <property type="protein sequence ID" value="RPA74772.1"/>
    <property type="molecule type" value="Genomic_DNA"/>
</dbReference>
<reference evidence="1 2" key="1">
    <citation type="journal article" date="2018" name="Nat. Ecol. Evol.">
        <title>Pezizomycetes genomes reveal the molecular basis of ectomycorrhizal truffle lifestyle.</title>
        <authorList>
            <person name="Murat C."/>
            <person name="Payen T."/>
            <person name="Noel B."/>
            <person name="Kuo A."/>
            <person name="Morin E."/>
            <person name="Chen J."/>
            <person name="Kohler A."/>
            <person name="Krizsan K."/>
            <person name="Balestrini R."/>
            <person name="Da Silva C."/>
            <person name="Montanini B."/>
            <person name="Hainaut M."/>
            <person name="Levati E."/>
            <person name="Barry K.W."/>
            <person name="Belfiori B."/>
            <person name="Cichocki N."/>
            <person name="Clum A."/>
            <person name="Dockter R.B."/>
            <person name="Fauchery L."/>
            <person name="Guy J."/>
            <person name="Iotti M."/>
            <person name="Le Tacon F."/>
            <person name="Lindquist E.A."/>
            <person name="Lipzen A."/>
            <person name="Malagnac F."/>
            <person name="Mello A."/>
            <person name="Molinier V."/>
            <person name="Miyauchi S."/>
            <person name="Poulain J."/>
            <person name="Riccioni C."/>
            <person name="Rubini A."/>
            <person name="Sitrit Y."/>
            <person name="Splivallo R."/>
            <person name="Traeger S."/>
            <person name="Wang M."/>
            <person name="Zifcakova L."/>
            <person name="Wipf D."/>
            <person name="Zambonelli A."/>
            <person name="Paolocci F."/>
            <person name="Nowrousian M."/>
            <person name="Ottonello S."/>
            <person name="Baldrian P."/>
            <person name="Spatafora J.W."/>
            <person name="Henrissat B."/>
            <person name="Nagy L.G."/>
            <person name="Aury J.M."/>
            <person name="Wincker P."/>
            <person name="Grigoriev I.V."/>
            <person name="Bonfante P."/>
            <person name="Martin F.M."/>
        </authorList>
    </citation>
    <scope>NUCLEOTIDE SEQUENCE [LARGE SCALE GENOMIC DNA]</scope>
    <source>
        <strain evidence="1 2">RN42</strain>
    </source>
</reference>
<keyword evidence="2" id="KW-1185">Reference proteome</keyword>
<name>A0A3N4HLR5_ASCIM</name>
<accession>A0A3N4HLR5</accession>
<dbReference type="Proteomes" id="UP000275078">
    <property type="component" value="Unassembled WGS sequence"/>
</dbReference>
<protein>
    <submittedName>
        <fullName evidence="1">Uncharacterized protein</fullName>
    </submittedName>
</protein>
<dbReference type="OrthoDB" id="6359816at2759"/>
<gene>
    <name evidence="1" type="ORF">BJ508DRAFT_312552</name>
</gene>
<sequence length="121" mass="13743">MYRIADKYGIPYLAKYVAKQQGVLLNHYYKASVASVGADEIWCIKRAYKFFKEEHDPMRLFQIKNNTKVRLNRKCNLAVGLGMLEGCLEVASKKKDNGNSSIVNTLSKIDLGLEEKEGCHL</sequence>
<organism evidence="1 2">
    <name type="scientific">Ascobolus immersus RN42</name>
    <dbReference type="NCBI Taxonomy" id="1160509"/>
    <lineage>
        <taxon>Eukaryota</taxon>
        <taxon>Fungi</taxon>
        <taxon>Dikarya</taxon>
        <taxon>Ascomycota</taxon>
        <taxon>Pezizomycotina</taxon>
        <taxon>Pezizomycetes</taxon>
        <taxon>Pezizales</taxon>
        <taxon>Ascobolaceae</taxon>
        <taxon>Ascobolus</taxon>
    </lineage>
</organism>
<proteinExistence type="predicted"/>
<dbReference type="AlphaFoldDB" id="A0A3N4HLR5"/>